<keyword evidence="8" id="KW-1185">Reference proteome</keyword>
<dbReference type="OrthoDB" id="9777306at2"/>
<dbReference type="Gene3D" id="3.40.720.10">
    <property type="entry name" value="Alkaline Phosphatase, subunit A"/>
    <property type="match status" value="1"/>
</dbReference>
<dbReference type="SUPFAM" id="SSF53649">
    <property type="entry name" value="Alkaline phosphatase-like"/>
    <property type="match status" value="1"/>
</dbReference>
<comment type="caution">
    <text evidence="7">The sequence shown here is derived from an EMBL/GenBank/DDBJ whole genome shotgun (WGS) entry which is preliminary data.</text>
</comment>
<name>A0A432MQN5_9BACT</name>
<dbReference type="EMBL" id="RYZH01000003">
    <property type="protein sequence ID" value="RUL89355.1"/>
    <property type="molecule type" value="Genomic_DNA"/>
</dbReference>
<comment type="similarity">
    <text evidence="1">Belongs to the sulfatase family.</text>
</comment>
<protein>
    <recommendedName>
        <fullName evidence="6">Sulfatase N-terminal domain-containing protein</fullName>
    </recommendedName>
</protein>
<feature type="region of interest" description="Disordered" evidence="5">
    <location>
        <begin position="147"/>
        <end position="190"/>
    </location>
</feature>
<dbReference type="InterPro" id="IPR050738">
    <property type="entry name" value="Sulfatase"/>
</dbReference>
<dbReference type="Proteomes" id="UP000280296">
    <property type="component" value="Unassembled WGS sequence"/>
</dbReference>
<evidence type="ECO:0000256" key="4">
    <source>
        <dbReference type="ARBA" id="ARBA00022837"/>
    </source>
</evidence>
<dbReference type="InterPro" id="IPR024607">
    <property type="entry name" value="Sulfatase_CS"/>
</dbReference>
<accession>A0A432MQN5</accession>
<keyword evidence="2" id="KW-0479">Metal-binding</keyword>
<evidence type="ECO:0000313" key="8">
    <source>
        <dbReference type="Proteomes" id="UP000280296"/>
    </source>
</evidence>
<reference evidence="7 8" key="1">
    <citation type="submission" date="2018-12" db="EMBL/GenBank/DDBJ databases">
        <authorList>
            <person name="Toschakov S.V."/>
        </authorList>
    </citation>
    <scope>NUCLEOTIDE SEQUENCE [LARGE SCALE GENOMIC DNA]</scope>
    <source>
        <strain evidence="7 8">GM2012</strain>
    </source>
</reference>
<reference evidence="7 8" key="2">
    <citation type="submission" date="2019-01" db="EMBL/GenBank/DDBJ databases">
        <title>Tautonia sociabilis, a novel thermotolerant planctomycete of Isosphaeraceae family, isolated from a 4000 m deep subterranean habitat.</title>
        <authorList>
            <person name="Kovaleva O.L."/>
            <person name="Elcheninov A.G."/>
            <person name="Van Heerden E."/>
            <person name="Toshchakov S.V."/>
            <person name="Novikov A."/>
            <person name="Bonch-Osmolovskaya E.A."/>
            <person name="Kublanov I.V."/>
        </authorList>
    </citation>
    <scope>NUCLEOTIDE SEQUENCE [LARGE SCALE GENOMIC DNA]</scope>
    <source>
        <strain evidence="7 8">GM2012</strain>
    </source>
</reference>
<evidence type="ECO:0000313" key="7">
    <source>
        <dbReference type="EMBL" id="RUL89355.1"/>
    </source>
</evidence>
<evidence type="ECO:0000259" key="6">
    <source>
        <dbReference type="Pfam" id="PF00884"/>
    </source>
</evidence>
<dbReference type="AlphaFoldDB" id="A0A432MQN5"/>
<dbReference type="InterPro" id="IPR000917">
    <property type="entry name" value="Sulfatase_N"/>
</dbReference>
<evidence type="ECO:0000256" key="5">
    <source>
        <dbReference type="SAM" id="MobiDB-lite"/>
    </source>
</evidence>
<keyword evidence="3" id="KW-0378">Hydrolase</keyword>
<feature type="domain" description="Sulfatase N-terminal" evidence="6">
    <location>
        <begin position="22"/>
        <end position="147"/>
    </location>
</feature>
<dbReference type="PROSITE" id="PS00149">
    <property type="entry name" value="SULFATASE_2"/>
    <property type="match status" value="1"/>
</dbReference>
<evidence type="ECO:0000256" key="1">
    <source>
        <dbReference type="ARBA" id="ARBA00008779"/>
    </source>
</evidence>
<dbReference type="Pfam" id="PF00884">
    <property type="entry name" value="Sulfatase"/>
    <property type="match status" value="1"/>
</dbReference>
<dbReference type="PANTHER" id="PTHR42693:SF53">
    <property type="entry name" value="ENDO-4-O-SULFATASE"/>
    <property type="match status" value="1"/>
</dbReference>
<dbReference type="GO" id="GO:0004065">
    <property type="term" value="F:arylsulfatase activity"/>
    <property type="evidence" value="ECO:0007669"/>
    <property type="project" value="TreeGrafter"/>
</dbReference>
<keyword evidence="4" id="KW-0106">Calcium</keyword>
<dbReference type="InterPro" id="IPR017850">
    <property type="entry name" value="Alkaline_phosphatase_core_sf"/>
</dbReference>
<evidence type="ECO:0000256" key="3">
    <source>
        <dbReference type="ARBA" id="ARBA00022801"/>
    </source>
</evidence>
<gene>
    <name evidence="7" type="ORF">TsocGM_02790</name>
</gene>
<sequence>MFRALLALAASSAIDRDQIPRPNVVLISVDDLGFGELGCQGNPQIPTPNIDSIAEEGIRFASEHVSASSCSPSRAGLLTGRIQNRFGSDLNPVGDRNDEPGVGLPPAELTLAEQLRSAGYATGLVGKWHLGGTRPYHPLRHEFDHFSVSGTKDTTTPPLPTREWSPGCAAGPSRMEARASGFPPMAASCSRPRWGTTSRLMMRITRASATDSRSRCRPT</sequence>
<organism evidence="7 8">
    <name type="scientific">Tautonia sociabilis</name>
    <dbReference type="NCBI Taxonomy" id="2080755"/>
    <lineage>
        <taxon>Bacteria</taxon>
        <taxon>Pseudomonadati</taxon>
        <taxon>Planctomycetota</taxon>
        <taxon>Planctomycetia</taxon>
        <taxon>Isosphaerales</taxon>
        <taxon>Isosphaeraceae</taxon>
        <taxon>Tautonia</taxon>
    </lineage>
</organism>
<evidence type="ECO:0000256" key="2">
    <source>
        <dbReference type="ARBA" id="ARBA00022723"/>
    </source>
</evidence>
<dbReference type="PANTHER" id="PTHR42693">
    <property type="entry name" value="ARYLSULFATASE FAMILY MEMBER"/>
    <property type="match status" value="1"/>
</dbReference>
<proteinExistence type="inferred from homology"/>
<dbReference type="RefSeq" id="WP_126723791.1">
    <property type="nucleotide sequence ID" value="NZ_RYZH01000003.1"/>
</dbReference>
<dbReference type="GO" id="GO:0046872">
    <property type="term" value="F:metal ion binding"/>
    <property type="evidence" value="ECO:0007669"/>
    <property type="project" value="UniProtKB-KW"/>
</dbReference>
<dbReference type="PROSITE" id="PS00523">
    <property type="entry name" value="SULFATASE_1"/>
    <property type="match status" value="1"/>
</dbReference>